<keyword evidence="1" id="KW-0472">Membrane</keyword>
<organism evidence="3 4">
    <name type="scientific">Saccharopolyspora oryzae</name>
    <dbReference type="NCBI Taxonomy" id="2997343"/>
    <lineage>
        <taxon>Bacteria</taxon>
        <taxon>Bacillati</taxon>
        <taxon>Actinomycetota</taxon>
        <taxon>Actinomycetes</taxon>
        <taxon>Pseudonocardiales</taxon>
        <taxon>Pseudonocardiaceae</taxon>
        <taxon>Saccharopolyspora</taxon>
    </lineage>
</organism>
<dbReference type="InterPro" id="IPR000326">
    <property type="entry name" value="PAP2/HPO"/>
</dbReference>
<comment type="caution">
    <text evidence="3">The sequence shown here is derived from an EMBL/GenBank/DDBJ whole genome shotgun (WGS) entry which is preliminary data.</text>
</comment>
<keyword evidence="1" id="KW-1133">Transmembrane helix</keyword>
<gene>
    <name evidence="3" type="ORF">OU415_01255</name>
</gene>
<feature type="transmembrane region" description="Helical" evidence="1">
    <location>
        <begin position="182"/>
        <end position="203"/>
    </location>
</feature>
<dbReference type="SMART" id="SM00014">
    <property type="entry name" value="acidPPc"/>
    <property type="match status" value="1"/>
</dbReference>
<dbReference type="PANTHER" id="PTHR14969:SF13">
    <property type="entry name" value="AT30094P"/>
    <property type="match status" value="1"/>
</dbReference>
<evidence type="ECO:0000313" key="3">
    <source>
        <dbReference type="EMBL" id="MDA3624041.1"/>
    </source>
</evidence>
<evidence type="ECO:0000259" key="2">
    <source>
        <dbReference type="SMART" id="SM00014"/>
    </source>
</evidence>
<evidence type="ECO:0000256" key="1">
    <source>
        <dbReference type="SAM" id="Phobius"/>
    </source>
</evidence>
<dbReference type="SUPFAM" id="SSF48317">
    <property type="entry name" value="Acid phosphatase/Vanadium-dependent haloperoxidase"/>
    <property type="match status" value="1"/>
</dbReference>
<feature type="domain" description="Phosphatidic acid phosphatase type 2/haloperoxidase" evidence="2">
    <location>
        <begin position="112"/>
        <end position="224"/>
    </location>
</feature>
<feature type="transmembrane region" description="Helical" evidence="1">
    <location>
        <begin position="209"/>
        <end position="226"/>
    </location>
</feature>
<dbReference type="Proteomes" id="UP001210380">
    <property type="component" value="Unassembled WGS sequence"/>
</dbReference>
<dbReference type="Pfam" id="PF01569">
    <property type="entry name" value="PAP2"/>
    <property type="match status" value="1"/>
</dbReference>
<reference evidence="3 4" key="1">
    <citation type="submission" date="2022-11" db="EMBL/GenBank/DDBJ databases">
        <title>Draft genome sequence of Saccharopolyspora sp. WRP15-2 isolated from rhizosphere soils of wild rice in Thailand.</title>
        <authorList>
            <person name="Duangmal K."/>
            <person name="Kammanee S."/>
            <person name="Muangham S."/>
        </authorList>
    </citation>
    <scope>NUCLEOTIDE SEQUENCE [LARGE SCALE GENOMIC DNA]</scope>
    <source>
        <strain evidence="3 4">WRP15-2</strain>
    </source>
</reference>
<protein>
    <submittedName>
        <fullName evidence="3">Phosphatase PAP2 family protein</fullName>
    </submittedName>
</protein>
<evidence type="ECO:0000313" key="4">
    <source>
        <dbReference type="Proteomes" id="UP001210380"/>
    </source>
</evidence>
<accession>A0ABT4UQQ3</accession>
<dbReference type="Gene3D" id="1.20.144.10">
    <property type="entry name" value="Phosphatidic acid phosphatase type 2/haloperoxidase"/>
    <property type="match status" value="2"/>
</dbReference>
<dbReference type="InterPro" id="IPR036938">
    <property type="entry name" value="PAP2/HPO_sf"/>
</dbReference>
<feature type="transmembrane region" description="Helical" evidence="1">
    <location>
        <begin position="117"/>
        <end position="134"/>
    </location>
</feature>
<dbReference type="RefSeq" id="WP_270946607.1">
    <property type="nucleotide sequence ID" value="NZ_JAQGLA010000001.1"/>
</dbReference>
<name>A0ABT4UQQ3_9PSEU</name>
<dbReference type="PANTHER" id="PTHR14969">
    <property type="entry name" value="SPHINGOSINE-1-PHOSPHATE PHOSPHOHYDROLASE"/>
    <property type="match status" value="1"/>
</dbReference>
<proteinExistence type="predicted"/>
<feature type="transmembrane region" description="Helical" evidence="1">
    <location>
        <begin position="154"/>
        <end position="173"/>
    </location>
</feature>
<dbReference type="EMBL" id="JAQGLA010000001">
    <property type="protein sequence ID" value="MDA3624041.1"/>
    <property type="molecule type" value="Genomic_DNA"/>
</dbReference>
<keyword evidence="4" id="KW-1185">Reference proteome</keyword>
<dbReference type="CDD" id="cd03392">
    <property type="entry name" value="PAP2_like_2"/>
    <property type="match status" value="1"/>
</dbReference>
<keyword evidence="1" id="KW-0812">Transmembrane</keyword>
<feature type="transmembrane region" description="Helical" evidence="1">
    <location>
        <begin position="85"/>
        <end position="105"/>
    </location>
</feature>
<feature type="transmembrane region" description="Helical" evidence="1">
    <location>
        <begin position="27"/>
        <end position="45"/>
    </location>
</feature>
<sequence>MIDDLVRFLSGMYGWLARRVDPGARTGLALTAAVLVAAASAWAFAGMTQGALAGEEPVELDTQVQAWALEHRVGWLTTAMQGLTWLGSSVVLVPVLLAASAFFLVARREVRATVEMWVAFLGAVGLYELVKVLVGRPRPPAVDDLVHATGPSFPSGHMTQAVVAWGVLAFVLLRDRPRRARWLVPGAALLALVVGASRIYLGAHWLTDVLGGLALGGVWLAVLLILDLSTRPPSDEVPADTAGNQRPGGKR</sequence>